<keyword evidence="2" id="KW-1185">Reference proteome</keyword>
<dbReference type="STRING" id="456320.Mvol_0508"/>
<name>D7DSQ8_METV3</name>
<gene>
    <name evidence="1" type="ordered locus">Mvol_0508</name>
</gene>
<evidence type="ECO:0000313" key="2">
    <source>
        <dbReference type="Proteomes" id="UP000007722"/>
    </source>
</evidence>
<evidence type="ECO:0000313" key="1">
    <source>
        <dbReference type="EMBL" id="ADI36168.1"/>
    </source>
</evidence>
<dbReference type="HOGENOM" id="CLU_2140245_0_0_2"/>
<proteinExistence type="predicted"/>
<dbReference type="InParanoid" id="D7DSQ8"/>
<dbReference type="AlphaFoldDB" id="D7DSQ8"/>
<sequence length="112" mass="13570">MARFKVSRGTKSHFFKSKRSLKQWKCILSEIEDAVVSRMDLKDVKNYVIRDNENRADEEISKYNIKRANQIEKSFTYWLYFTGNNRSLKRQLSILEKLKNTLFKYMYLEVEK</sequence>
<accession>D7DSQ8</accession>
<reference evidence="1 2" key="1">
    <citation type="submission" date="2010-05" db="EMBL/GenBank/DDBJ databases">
        <title>Complete sequence of Methanococcus voltae A3.</title>
        <authorList>
            <consortium name="US DOE Joint Genome Institute"/>
            <person name="Lucas S."/>
            <person name="Copeland A."/>
            <person name="Lapidus A."/>
            <person name="Cheng J.-F."/>
            <person name="Bruce D."/>
            <person name="Goodwin L."/>
            <person name="Pitluck S."/>
            <person name="Lowry S."/>
            <person name="Clum A."/>
            <person name="Land M."/>
            <person name="Hauser L."/>
            <person name="Kyrpides N."/>
            <person name="Mikhailova N."/>
            <person name="Whitman W.B."/>
            <person name="Woyke T."/>
        </authorList>
    </citation>
    <scope>NUCLEOTIDE SEQUENCE [LARGE SCALE GENOMIC DNA]</scope>
    <source>
        <strain evidence="2">ATCC BAA-1334 / A3</strain>
    </source>
</reference>
<dbReference type="EMBL" id="CP002057">
    <property type="protein sequence ID" value="ADI36168.1"/>
    <property type="molecule type" value="Genomic_DNA"/>
</dbReference>
<dbReference type="Proteomes" id="UP000007722">
    <property type="component" value="Chromosome"/>
</dbReference>
<protein>
    <submittedName>
        <fullName evidence="1">Uncharacterized protein</fullName>
    </submittedName>
</protein>
<organism evidence="1 2">
    <name type="scientific">Methanococcus voltae (strain ATCC BAA-1334 / A3)</name>
    <dbReference type="NCBI Taxonomy" id="456320"/>
    <lineage>
        <taxon>Archaea</taxon>
        <taxon>Methanobacteriati</taxon>
        <taxon>Methanobacteriota</taxon>
        <taxon>Methanomada group</taxon>
        <taxon>Methanococci</taxon>
        <taxon>Methanococcales</taxon>
        <taxon>Methanococcaceae</taxon>
        <taxon>Methanococcus</taxon>
    </lineage>
</organism>
<dbReference type="KEGG" id="mvo:Mvol_0508"/>